<keyword evidence="1" id="KW-1133">Transmembrane helix</keyword>
<gene>
    <name evidence="2" type="ORF">LXD69_17225</name>
</gene>
<dbReference type="RefSeq" id="WP_246916279.1">
    <property type="nucleotide sequence ID" value="NZ_CP090145.1"/>
</dbReference>
<organism evidence="2 3">
    <name type="scientific">Flavobacterium sediminilitoris</name>
    <dbReference type="NCBI Taxonomy" id="2024526"/>
    <lineage>
        <taxon>Bacteria</taxon>
        <taxon>Pseudomonadati</taxon>
        <taxon>Bacteroidota</taxon>
        <taxon>Flavobacteriia</taxon>
        <taxon>Flavobacteriales</taxon>
        <taxon>Flavobacteriaceae</taxon>
        <taxon>Flavobacterium</taxon>
    </lineage>
</organism>
<feature type="transmembrane region" description="Helical" evidence="1">
    <location>
        <begin position="252"/>
        <end position="273"/>
    </location>
</feature>
<protein>
    <submittedName>
        <fullName evidence="2">Uncharacterized protein</fullName>
    </submittedName>
</protein>
<evidence type="ECO:0000313" key="2">
    <source>
        <dbReference type="EMBL" id="UOX33762.1"/>
    </source>
</evidence>
<dbReference type="Proteomes" id="UP000830454">
    <property type="component" value="Chromosome"/>
</dbReference>
<sequence>MNSKTIFLLKLSVFTVFLARAYQHIFWDVPYRAILWYENLMSPVLGLFNIEWSEFVNDTSVDTKIQFIIKGIGFLYLMAAICVFFLQENSNKFIKGLIKGIAFWQFIVVFLFTKESFFHIGQYFEHSLQLGLPFLLLYAYSKSFSLSRGILILKWLVGITFLCHGLYAFGFYPVPGNFIDMTISILNISEDNARLFLWIIGIIDFLILPLLFINRIAKEVAVYAVIWGFLTAFARIVANFSIDFPLDTLHQYGFETVVRLCHGIAPLLIVLWLKEILSFQKKSIE</sequence>
<feature type="transmembrane region" description="Helical" evidence="1">
    <location>
        <begin position="220"/>
        <end position="240"/>
    </location>
</feature>
<feature type="transmembrane region" description="Helical" evidence="1">
    <location>
        <begin position="67"/>
        <end position="86"/>
    </location>
</feature>
<dbReference type="EMBL" id="CP090145">
    <property type="protein sequence ID" value="UOX33762.1"/>
    <property type="molecule type" value="Genomic_DNA"/>
</dbReference>
<reference evidence="2" key="2">
    <citation type="submission" date="2022-04" db="EMBL/GenBank/DDBJ databases">
        <title>Complete Genome Sequence of Flavobacterium sediminilitoris YSM-43, Isolated from a Tidal Sediment.</title>
        <authorList>
            <person name="Lee P.A."/>
        </authorList>
    </citation>
    <scope>NUCLEOTIDE SEQUENCE</scope>
    <source>
        <strain evidence="2">YSM-43</strain>
    </source>
</reference>
<feature type="transmembrane region" description="Helical" evidence="1">
    <location>
        <begin position="195"/>
        <end position="213"/>
    </location>
</feature>
<feature type="transmembrane region" description="Helical" evidence="1">
    <location>
        <begin position="123"/>
        <end position="140"/>
    </location>
</feature>
<name>A0ABY4HLM8_9FLAO</name>
<keyword evidence="1" id="KW-0812">Transmembrane</keyword>
<evidence type="ECO:0000256" key="1">
    <source>
        <dbReference type="SAM" id="Phobius"/>
    </source>
</evidence>
<proteinExistence type="predicted"/>
<accession>A0ABY4HLM8</accession>
<feature type="transmembrane region" description="Helical" evidence="1">
    <location>
        <begin position="152"/>
        <end position="175"/>
    </location>
</feature>
<feature type="transmembrane region" description="Helical" evidence="1">
    <location>
        <begin position="93"/>
        <end position="111"/>
    </location>
</feature>
<keyword evidence="1" id="KW-0472">Membrane</keyword>
<reference evidence="2" key="1">
    <citation type="submission" date="2021-12" db="EMBL/GenBank/DDBJ databases">
        <authorList>
            <person name="Cha I.-T."/>
            <person name="Lee K.-E."/>
            <person name="Park S.-J."/>
        </authorList>
    </citation>
    <scope>NUCLEOTIDE SEQUENCE</scope>
    <source>
        <strain evidence="2">YSM-43</strain>
    </source>
</reference>
<evidence type="ECO:0000313" key="3">
    <source>
        <dbReference type="Proteomes" id="UP000830454"/>
    </source>
</evidence>
<keyword evidence="3" id="KW-1185">Reference proteome</keyword>